<organism evidence="3 4">
    <name type="scientific">Chara braunii</name>
    <name type="common">Braun's stonewort</name>
    <dbReference type="NCBI Taxonomy" id="69332"/>
    <lineage>
        <taxon>Eukaryota</taxon>
        <taxon>Viridiplantae</taxon>
        <taxon>Streptophyta</taxon>
        <taxon>Charophyceae</taxon>
        <taxon>Charales</taxon>
        <taxon>Characeae</taxon>
        <taxon>Chara</taxon>
    </lineage>
</organism>
<comment type="caution">
    <text evidence="3">The sequence shown here is derived from an EMBL/GenBank/DDBJ whole genome shotgun (WGS) entry which is preliminary data.</text>
</comment>
<dbReference type="GO" id="GO:0046983">
    <property type="term" value="F:protein dimerization activity"/>
    <property type="evidence" value="ECO:0007669"/>
    <property type="project" value="InterPro"/>
</dbReference>
<accession>A0A388LY31</accession>
<dbReference type="EMBL" id="BFEA01000597">
    <property type="protein sequence ID" value="GBG87142.1"/>
    <property type="molecule type" value="Genomic_DNA"/>
</dbReference>
<feature type="region of interest" description="Disordered" evidence="1">
    <location>
        <begin position="90"/>
        <end position="111"/>
    </location>
</feature>
<evidence type="ECO:0000259" key="2">
    <source>
        <dbReference type="Pfam" id="PF05699"/>
    </source>
</evidence>
<feature type="domain" description="HAT C-terminal dimerisation" evidence="2">
    <location>
        <begin position="3"/>
        <end position="62"/>
    </location>
</feature>
<dbReference type="Gramene" id="GBG87142">
    <property type="protein sequence ID" value="GBG87142"/>
    <property type="gene ID" value="CBR_g44599"/>
</dbReference>
<dbReference type="AlphaFoldDB" id="A0A388LY31"/>
<feature type="compositionally biased region" description="Low complexity" evidence="1">
    <location>
        <begin position="188"/>
        <end position="201"/>
    </location>
</feature>
<sequence length="357" mass="39212">MAQWWLTYGKRHPTLTKIVVKVLSMWTTASPCERNCSTFDLVHTKRRNLLSPENLEMLVFIHWNRKLLRMSRAKMGFVNTERLEWETPEDEAPFDGFMREGEYDPAEEEREDDGAWLLHVSYRPRRVADDDRGKTVVADYDEEDEGDDNDGDAELLNVPLTDKRFTLRSGGGSSSATDVAITPQVRPASGGASGSSSMSLADDTGRLARPRTSVFGAVSSVQVTSTPSDAQHTPLPRAEVEETAACRGMTGRGSRNADVGSAAVRAVEDFGVSVDAPVPGHAEHEDGHIDAGKDDELHDAAGVKCILHCGPWVAAGGGIHLPVAPRRTNCCKRLEDRLRETPGCYVPHEERFWGADS</sequence>
<dbReference type="InterPro" id="IPR008906">
    <property type="entry name" value="HATC_C_dom"/>
</dbReference>
<protein>
    <recommendedName>
        <fullName evidence="2">HAT C-terminal dimerisation domain-containing protein</fullName>
    </recommendedName>
</protein>
<keyword evidence="4" id="KW-1185">Reference proteome</keyword>
<feature type="region of interest" description="Disordered" evidence="1">
    <location>
        <begin position="184"/>
        <end position="203"/>
    </location>
</feature>
<proteinExistence type="predicted"/>
<dbReference type="SUPFAM" id="SSF53098">
    <property type="entry name" value="Ribonuclease H-like"/>
    <property type="match status" value="1"/>
</dbReference>
<name>A0A388LY31_CHABU</name>
<dbReference type="Proteomes" id="UP000265515">
    <property type="component" value="Unassembled WGS sequence"/>
</dbReference>
<gene>
    <name evidence="3" type="ORF">CBR_g44599</name>
</gene>
<evidence type="ECO:0000256" key="1">
    <source>
        <dbReference type="SAM" id="MobiDB-lite"/>
    </source>
</evidence>
<dbReference type="InterPro" id="IPR012337">
    <property type="entry name" value="RNaseH-like_sf"/>
</dbReference>
<dbReference type="Pfam" id="PF05699">
    <property type="entry name" value="Dimer_Tnp_hAT"/>
    <property type="match status" value="1"/>
</dbReference>
<evidence type="ECO:0000313" key="4">
    <source>
        <dbReference type="Proteomes" id="UP000265515"/>
    </source>
</evidence>
<reference evidence="3 4" key="1">
    <citation type="journal article" date="2018" name="Cell">
        <title>The Chara Genome: Secondary Complexity and Implications for Plant Terrestrialization.</title>
        <authorList>
            <person name="Nishiyama T."/>
            <person name="Sakayama H."/>
            <person name="Vries J.D."/>
            <person name="Buschmann H."/>
            <person name="Saint-Marcoux D."/>
            <person name="Ullrich K.K."/>
            <person name="Haas F.B."/>
            <person name="Vanderstraeten L."/>
            <person name="Becker D."/>
            <person name="Lang D."/>
            <person name="Vosolsobe S."/>
            <person name="Rombauts S."/>
            <person name="Wilhelmsson P.K.I."/>
            <person name="Janitza P."/>
            <person name="Kern R."/>
            <person name="Heyl A."/>
            <person name="Rumpler F."/>
            <person name="Villalobos L.I.A.C."/>
            <person name="Clay J.M."/>
            <person name="Skokan R."/>
            <person name="Toyoda A."/>
            <person name="Suzuki Y."/>
            <person name="Kagoshima H."/>
            <person name="Schijlen E."/>
            <person name="Tajeshwar N."/>
            <person name="Catarino B."/>
            <person name="Hetherington A.J."/>
            <person name="Saltykova A."/>
            <person name="Bonnot C."/>
            <person name="Breuninger H."/>
            <person name="Symeonidi A."/>
            <person name="Radhakrishnan G.V."/>
            <person name="Van Nieuwerburgh F."/>
            <person name="Deforce D."/>
            <person name="Chang C."/>
            <person name="Karol K.G."/>
            <person name="Hedrich R."/>
            <person name="Ulvskov P."/>
            <person name="Glockner G."/>
            <person name="Delwiche C.F."/>
            <person name="Petrasek J."/>
            <person name="Van de Peer Y."/>
            <person name="Friml J."/>
            <person name="Beilby M."/>
            <person name="Dolan L."/>
            <person name="Kohara Y."/>
            <person name="Sugano S."/>
            <person name="Fujiyama A."/>
            <person name="Delaux P.-M."/>
            <person name="Quint M."/>
            <person name="TheiBen G."/>
            <person name="Hagemann M."/>
            <person name="Harholt J."/>
            <person name="Dunand C."/>
            <person name="Zachgo S."/>
            <person name="Langdale J."/>
            <person name="Maumus F."/>
            <person name="Straeten D.V.D."/>
            <person name="Gould S.B."/>
            <person name="Rensing S.A."/>
        </authorList>
    </citation>
    <scope>NUCLEOTIDE SEQUENCE [LARGE SCALE GENOMIC DNA]</scope>
    <source>
        <strain evidence="3 4">S276</strain>
    </source>
</reference>
<dbReference type="OrthoDB" id="1607513at2759"/>
<evidence type="ECO:0000313" key="3">
    <source>
        <dbReference type="EMBL" id="GBG87142.1"/>
    </source>
</evidence>